<organism evidence="2 3">
    <name type="scientific">Chrysochromulina tobinii</name>
    <dbReference type="NCBI Taxonomy" id="1460289"/>
    <lineage>
        <taxon>Eukaryota</taxon>
        <taxon>Haptista</taxon>
        <taxon>Haptophyta</taxon>
        <taxon>Prymnesiophyceae</taxon>
        <taxon>Prymnesiales</taxon>
        <taxon>Chrysochromulinaceae</taxon>
        <taxon>Chrysochromulina</taxon>
    </lineage>
</organism>
<evidence type="ECO:0000313" key="2">
    <source>
        <dbReference type="EMBL" id="KOO26345.1"/>
    </source>
</evidence>
<evidence type="ECO:0000256" key="1">
    <source>
        <dbReference type="SAM" id="MobiDB-lite"/>
    </source>
</evidence>
<dbReference type="AlphaFoldDB" id="A0A0M0JIM5"/>
<keyword evidence="3" id="KW-1185">Reference proteome</keyword>
<protein>
    <submittedName>
        <fullName evidence="2">Uncharacterized protein</fullName>
    </submittedName>
</protein>
<evidence type="ECO:0000313" key="3">
    <source>
        <dbReference type="Proteomes" id="UP000037460"/>
    </source>
</evidence>
<reference evidence="3" key="1">
    <citation type="journal article" date="2015" name="PLoS Genet.">
        <title>Genome Sequence and Transcriptome Analyses of Chrysochromulina tobin: Metabolic Tools for Enhanced Algal Fitness in the Prominent Order Prymnesiales (Haptophyceae).</title>
        <authorList>
            <person name="Hovde B.T."/>
            <person name="Deodato C.R."/>
            <person name="Hunsperger H.M."/>
            <person name="Ryken S.A."/>
            <person name="Yost W."/>
            <person name="Jha R.K."/>
            <person name="Patterson J."/>
            <person name="Monnat R.J. Jr."/>
            <person name="Barlow S.B."/>
            <person name="Starkenburg S.R."/>
            <person name="Cattolico R.A."/>
        </authorList>
    </citation>
    <scope>NUCLEOTIDE SEQUENCE</scope>
    <source>
        <strain evidence="3">CCMP291</strain>
    </source>
</reference>
<feature type="region of interest" description="Disordered" evidence="1">
    <location>
        <begin position="1"/>
        <end position="73"/>
    </location>
</feature>
<dbReference type="Proteomes" id="UP000037460">
    <property type="component" value="Unassembled WGS sequence"/>
</dbReference>
<gene>
    <name evidence="2" type="ORF">Ctob_002239</name>
</gene>
<name>A0A0M0JIM5_9EUKA</name>
<dbReference type="EMBL" id="JWZX01002865">
    <property type="protein sequence ID" value="KOO26345.1"/>
    <property type="molecule type" value="Genomic_DNA"/>
</dbReference>
<proteinExistence type="predicted"/>
<sequence length="305" mass="32712">MAEVCESAAAVVKDTPSRRKRKTSVEAEGPALDDLLCSKGGGSGPAEGELASFGGESKSRTRTADDCTATPIGNSASARRARVSFGHVQIRTHDVEMWGGGGVPADDGPPLGLGWGVKEEREVDIDAFEGEREGARTPKDSYCMVGCVEAQKRQEMLVASGTSLKHIKAVTKQVAQLNQDRWQASELLFGDAWLFRAPRHSDNGELLAMLGQPECHGSELSAANWHSAEACARELAQSLRVQAYDGALNMLGRLVGCAANAHIATQVLQAARAQVIIVLRGWADDKIEADWSDDEPDEFCISPLR</sequence>
<comment type="caution">
    <text evidence="2">The sequence shown here is derived from an EMBL/GenBank/DDBJ whole genome shotgun (WGS) entry which is preliminary data.</text>
</comment>
<accession>A0A0M0JIM5</accession>